<keyword evidence="2 5" id="KW-0645">Protease</keyword>
<dbReference type="CDD" id="cd07560">
    <property type="entry name" value="Peptidase_S41_CPP"/>
    <property type="match status" value="1"/>
</dbReference>
<keyword evidence="6" id="KW-0812">Transmembrane</keyword>
<dbReference type="NCBIfam" id="TIGR00225">
    <property type="entry name" value="prc"/>
    <property type="match status" value="1"/>
</dbReference>
<dbReference type="PANTHER" id="PTHR32060">
    <property type="entry name" value="TAIL-SPECIFIC PROTEASE"/>
    <property type="match status" value="1"/>
</dbReference>
<evidence type="ECO:0000256" key="3">
    <source>
        <dbReference type="ARBA" id="ARBA00022801"/>
    </source>
</evidence>
<dbReference type="Pfam" id="PF22694">
    <property type="entry name" value="CtpB_N-like"/>
    <property type="match status" value="1"/>
</dbReference>
<dbReference type="FunFam" id="2.30.42.10:FF:000063">
    <property type="entry name" value="Peptidase, S41 family"/>
    <property type="match status" value="1"/>
</dbReference>
<dbReference type="Pfam" id="PF17820">
    <property type="entry name" value="PDZ_6"/>
    <property type="match status" value="1"/>
</dbReference>
<evidence type="ECO:0000313" key="9">
    <source>
        <dbReference type="Proteomes" id="UP000076021"/>
    </source>
</evidence>
<organism evidence="8 9">
    <name type="scientific">Rummeliibacillus stabekisii</name>
    <dbReference type="NCBI Taxonomy" id="241244"/>
    <lineage>
        <taxon>Bacteria</taxon>
        <taxon>Bacillati</taxon>
        <taxon>Bacillota</taxon>
        <taxon>Bacilli</taxon>
        <taxon>Bacillales</taxon>
        <taxon>Caryophanaceae</taxon>
        <taxon>Rummeliibacillus</taxon>
    </lineage>
</organism>
<dbReference type="CDD" id="cd06782">
    <property type="entry name" value="cpPDZ_CPP-like"/>
    <property type="match status" value="1"/>
</dbReference>
<keyword evidence="6" id="KW-1133">Transmembrane helix</keyword>
<evidence type="ECO:0000256" key="6">
    <source>
        <dbReference type="SAM" id="Phobius"/>
    </source>
</evidence>
<comment type="similarity">
    <text evidence="1 5">Belongs to the peptidase S41A family.</text>
</comment>
<dbReference type="SUPFAM" id="SSF47090">
    <property type="entry name" value="PGBD-like"/>
    <property type="match status" value="1"/>
</dbReference>
<dbReference type="KEGG" id="rst:ATY39_01390"/>
<dbReference type="InterPro" id="IPR002477">
    <property type="entry name" value="Peptidoglycan-bd-like"/>
</dbReference>
<reference evidence="8 9" key="1">
    <citation type="journal article" date="2016" name="Genome Announc.">
        <title>Whole-Genome Sequence of Rummeliibacillus stabekisii Strain PP9 Isolated from Antarctic Soil.</title>
        <authorList>
            <person name="da Mota F.F."/>
            <person name="Vollu R.E."/>
            <person name="Jurelevicius D."/>
            <person name="Seldin L."/>
        </authorList>
    </citation>
    <scope>NUCLEOTIDE SEQUENCE [LARGE SCALE GENOMIC DNA]</scope>
    <source>
        <strain evidence="8 9">PP9</strain>
    </source>
</reference>
<evidence type="ECO:0000313" key="8">
    <source>
        <dbReference type="EMBL" id="AMW98188.1"/>
    </source>
</evidence>
<dbReference type="OrthoDB" id="9812068at2"/>
<dbReference type="GO" id="GO:0007165">
    <property type="term" value="P:signal transduction"/>
    <property type="evidence" value="ECO:0007669"/>
    <property type="project" value="TreeGrafter"/>
</dbReference>
<dbReference type="InterPro" id="IPR005151">
    <property type="entry name" value="Tail-specific_protease"/>
</dbReference>
<dbReference type="InterPro" id="IPR036034">
    <property type="entry name" value="PDZ_sf"/>
</dbReference>
<dbReference type="EMBL" id="CP014806">
    <property type="protein sequence ID" value="AMW98188.1"/>
    <property type="molecule type" value="Genomic_DNA"/>
</dbReference>
<dbReference type="SUPFAM" id="SSF52096">
    <property type="entry name" value="ClpP/crotonase"/>
    <property type="match status" value="1"/>
</dbReference>
<dbReference type="InterPro" id="IPR001478">
    <property type="entry name" value="PDZ"/>
</dbReference>
<keyword evidence="6" id="KW-0472">Membrane</keyword>
<sequence length="476" mass="53285">MRKWWLYLFISVLVCGGIFYFMKSQKTKEAVKAESTTLEPVGEAYQLIRQESVHSTTEKQLVEGAITGMAGALKDPYSTYYTKEEAKMHKEQLSDERVGIGAEITQSQGRFIVVSPMKGSPAEKAGLKPYDEIVQIDKQRAEGKSLTQLLALIRGDEGTTLTMTVFRPSENRHVDIKITRGAIAQTSVKSKLIGVKDKNIGYIAISVFGEKTAEEWYQQTSELMKNNIQALIIDVRSNPGGYLKSVAQVIGSVVKPNSTFAYMEDAMGNQEPLKVAKDDLAFDYDEKLKQLPMVLLQDEGSASASEVLSGALKELDRAMIIGVKSFGKGTVQETWPLSNGGELKLSTNKWLTPKREWIHGKGIQAGVEVEQNPLFHMKLPPIAGKFKEGDFADDIQSIQEVLKTQGYQISRLDGYYDKSTAKAVQQYSDKHNLSGKSEMNEEFLTTLREEMVQYREKEENDTQLQMAISYINQKLK</sequence>
<keyword evidence="4 5" id="KW-0720">Serine protease</keyword>
<proteinExistence type="inferred from homology"/>
<dbReference type="PANTHER" id="PTHR32060:SF30">
    <property type="entry name" value="CARBOXY-TERMINAL PROCESSING PROTEASE CTPA"/>
    <property type="match status" value="1"/>
</dbReference>
<dbReference type="Pfam" id="PF01471">
    <property type="entry name" value="PG_binding_1"/>
    <property type="match status" value="1"/>
</dbReference>
<feature type="domain" description="PDZ" evidence="7">
    <location>
        <begin position="85"/>
        <end position="154"/>
    </location>
</feature>
<dbReference type="GO" id="GO:0004175">
    <property type="term" value="F:endopeptidase activity"/>
    <property type="evidence" value="ECO:0007669"/>
    <property type="project" value="TreeGrafter"/>
</dbReference>
<dbReference type="InterPro" id="IPR029045">
    <property type="entry name" value="ClpP/crotonase-like_dom_sf"/>
</dbReference>
<dbReference type="Gene3D" id="3.30.750.44">
    <property type="match status" value="1"/>
</dbReference>
<dbReference type="SMART" id="SM00228">
    <property type="entry name" value="PDZ"/>
    <property type="match status" value="1"/>
</dbReference>
<dbReference type="AlphaFoldDB" id="A0A143H8Z3"/>
<evidence type="ECO:0000259" key="7">
    <source>
        <dbReference type="PROSITE" id="PS50106"/>
    </source>
</evidence>
<dbReference type="SUPFAM" id="SSF50156">
    <property type="entry name" value="PDZ domain-like"/>
    <property type="match status" value="1"/>
</dbReference>
<reference evidence="9" key="2">
    <citation type="submission" date="2016-03" db="EMBL/GenBank/DDBJ databases">
        <authorList>
            <person name="Ploux O."/>
        </authorList>
    </citation>
    <scope>NUCLEOTIDE SEQUENCE [LARGE SCALE GENOMIC DNA]</scope>
    <source>
        <strain evidence="9">PP9</strain>
    </source>
</reference>
<evidence type="ECO:0000256" key="4">
    <source>
        <dbReference type="ARBA" id="ARBA00022825"/>
    </source>
</evidence>
<keyword evidence="3 5" id="KW-0378">Hydrolase</keyword>
<dbReference type="InterPro" id="IPR041489">
    <property type="entry name" value="PDZ_6"/>
</dbReference>
<dbReference type="InterPro" id="IPR036366">
    <property type="entry name" value="PGBDSf"/>
</dbReference>
<gene>
    <name evidence="8" type="ORF">ATY39_01390</name>
</gene>
<dbReference type="InterPro" id="IPR004447">
    <property type="entry name" value="Peptidase_S41A"/>
</dbReference>
<dbReference type="PROSITE" id="PS50106">
    <property type="entry name" value="PDZ"/>
    <property type="match status" value="1"/>
</dbReference>
<evidence type="ECO:0000256" key="1">
    <source>
        <dbReference type="ARBA" id="ARBA00009179"/>
    </source>
</evidence>
<dbReference type="Proteomes" id="UP000076021">
    <property type="component" value="Chromosome"/>
</dbReference>
<dbReference type="InterPro" id="IPR055210">
    <property type="entry name" value="CtpA/B_N"/>
</dbReference>
<accession>A0A143H8Z3</accession>
<evidence type="ECO:0000256" key="2">
    <source>
        <dbReference type="ARBA" id="ARBA00022670"/>
    </source>
</evidence>
<protein>
    <submittedName>
        <fullName evidence="8">Peptidase S41</fullName>
    </submittedName>
</protein>
<dbReference type="STRING" id="241244.ATY39_01390"/>
<name>A0A143H8Z3_9BACL</name>
<dbReference type="GO" id="GO:0030288">
    <property type="term" value="C:outer membrane-bounded periplasmic space"/>
    <property type="evidence" value="ECO:0007669"/>
    <property type="project" value="TreeGrafter"/>
</dbReference>
<dbReference type="Gene3D" id="3.90.226.10">
    <property type="entry name" value="2-enoyl-CoA Hydratase, Chain A, domain 1"/>
    <property type="match status" value="1"/>
</dbReference>
<dbReference type="Pfam" id="PF03572">
    <property type="entry name" value="Peptidase_S41"/>
    <property type="match status" value="1"/>
</dbReference>
<dbReference type="Gene3D" id="2.30.42.10">
    <property type="match status" value="1"/>
</dbReference>
<dbReference type="RefSeq" id="WP_066784739.1">
    <property type="nucleotide sequence ID" value="NZ_CP014806.1"/>
</dbReference>
<keyword evidence="9" id="KW-1185">Reference proteome</keyword>
<dbReference type="Gene3D" id="1.10.101.10">
    <property type="entry name" value="PGBD-like superfamily/PGBD"/>
    <property type="match status" value="1"/>
</dbReference>
<dbReference type="GO" id="GO:0008236">
    <property type="term" value="F:serine-type peptidase activity"/>
    <property type="evidence" value="ECO:0007669"/>
    <property type="project" value="UniProtKB-KW"/>
</dbReference>
<feature type="transmembrane region" description="Helical" evidence="6">
    <location>
        <begin position="6"/>
        <end position="22"/>
    </location>
</feature>
<evidence type="ECO:0000256" key="5">
    <source>
        <dbReference type="RuleBase" id="RU004404"/>
    </source>
</evidence>
<dbReference type="SMART" id="SM00245">
    <property type="entry name" value="TSPc"/>
    <property type="match status" value="1"/>
</dbReference>
<dbReference type="InterPro" id="IPR036365">
    <property type="entry name" value="PGBD-like_sf"/>
</dbReference>
<dbReference type="GO" id="GO:0006508">
    <property type="term" value="P:proteolysis"/>
    <property type="evidence" value="ECO:0007669"/>
    <property type="project" value="UniProtKB-KW"/>
</dbReference>